<sequence>MCVFSREPLKNILDPVSGQGMSRHLPFVRVGLIRSEVP</sequence>
<accession>J9FBM3</accession>
<proteinExistence type="predicted"/>
<name>J9FBM3_9ZZZZ</name>
<evidence type="ECO:0000313" key="1">
    <source>
        <dbReference type="EMBL" id="EJW91833.1"/>
    </source>
</evidence>
<protein>
    <submittedName>
        <fullName evidence="1">Uncharacterized protein</fullName>
    </submittedName>
</protein>
<reference evidence="1" key="1">
    <citation type="journal article" date="2012" name="PLoS ONE">
        <title>Gene sets for utilization of primary and secondary nutrition supplies in the distal gut of endangered iberian lynx.</title>
        <authorList>
            <person name="Alcaide M."/>
            <person name="Messina E."/>
            <person name="Richter M."/>
            <person name="Bargiela R."/>
            <person name="Peplies J."/>
            <person name="Huws S.A."/>
            <person name="Newbold C.J."/>
            <person name="Golyshin P.N."/>
            <person name="Simon M.A."/>
            <person name="Lopez G."/>
            <person name="Yakimov M.M."/>
            <person name="Ferrer M."/>
        </authorList>
    </citation>
    <scope>NUCLEOTIDE SEQUENCE</scope>
</reference>
<comment type="caution">
    <text evidence="1">The sequence shown here is derived from an EMBL/GenBank/DDBJ whole genome shotgun (WGS) entry which is preliminary data.</text>
</comment>
<organism evidence="1">
    <name type="scientific">gut metagenome</name>
    <dbReference type="NCBI Taxonomy" id="749906"/>
    <lineage>
        <taxon>unclassified sequences</taxon>
        <taxon>metagenomes</taxon>
        <taxon>organismal metagenomes</taxon>
    </lineage>
</organism>
<dbReference type="AlphaFoldDB" id="J9FBM3"/>
<gene>
    <name evidence="1" type="ORF">EVA_20061</name>
</gene>
<dbReference type="EMBL" id="AMCI01007925">
    <property type="protein sequence ID" value="EJW91833.1"/>
    <property type="molecule type" value="Genomic_DNA"/>
</dbReference>